<dbReference type="SUPFAM" id="SSF68906">
    <property type="entry name" value="SAP domain"/>
    <property type="match status" value="1"/>
</dbReference>
<dbReference type="InterPro" id="IPR036361">
    <property type="entry name" value="SAP_dom_sf"/>
</dbReference>
<feature type="domain" description="Protein kinase" evidence="2">
    <location>
        <begin position="420"/>
        <end position="726"/>
    </location>
</feature>
<keyword evidence="5" id="KW-1185">Reference proteome</keyword>
<dbReference type="PROSITE" id="PS51257">
    <property type="entry name" value="PROKAR_LIPOPROTEIN"/>
    <property type="match status" value="1"/>
</dbReference>
<reference evidence="4 5" key="1">
    <citation type="submission" date="2016-05" db="EMBL/GenBank/DDBJ databases">
        <title>Nuclear genome of Blastocystis sp. subtype 1 NandII.</title>
        <authorList>
            <person name="Gentekaki E."/>
            <person name="Curtis B."/>
            <person name="Stairs C."/>
            <person name="Eme L."/>
            <person name="Herman E."/>
            <person name="Klimes V."/>
            <person name="Arias M.C."/>
            <person name="Elias M."/>
            <person name="Hilliou F."/>
            <person name="Klute M."/>
            <person name="Malik S.-B."/>
            <person name="Pightling A."/>
            <person name="Rachubinski R."/>
            <person name="Salas D."/>
            <person name="Schlacht A."/>
            <person name="Suga H."/>
            <person name="Archibald J."/>
            <person name="Ball S.G."/>
            <person name="Clark G."/>
            <person name="Dacks J."/>
            <person name="Van Der Giezen M."/>
            <person name="Tsaousis A."/>
            <person name="Roger A."/>
        </authorList>
    </citation>
    <scope>NUCLEOTIDE SEQUENCE [LARGE SCALE GENOMIC DNA]</scope>
    <source>
        <strain evidence="5">ATCC 50177 / NandII</strain>
    </source>
</reference>
<protein>
    <recommendedName>
        <fullName evidence="6">Protein kinase domain-containing protein</fullName>
    </recommendedName>
</protein>
<dbReference type="AlphaFoldDB" id="A0A196SP41"/>
<evidence type="ECO:0000259" key="3">
    <source>
        <dbReference type="PROSITE" id="PS50800"/>
    </source>
</evidence>
<dbReference type="SMART" id="SM00220">
    <property type="entry name" value="S_TKc"/>
    <property type="match status" value="1"/>
</dbReference>
<dbReference type="InterPro" id="IPR008271">
    <property type="entry name" value="Ser/Thr_kinase_AS"/>
</dbReference>
<sequence>MWVFKLSLNVQDSDDGVIEEDPLPSMISAFVSCPEQDLDFLQKAILKNQRVGDIQIDLPSSWNQQRVAAFSSWAMRLGIRKSVVGMNVKLIIPRSAINNLRRCLQVVFSITSSDESTLPSGSSQLASSSSSLLNRQSSSTLNQSTLESSHISSRLSTALQSPSSSRADELSRQTLPALRALCKSYGVRVTGRKQELVDRLLAVENAFKQGVTAREERATHHSLLPSPAKPSPVTSRLQTSSTYGEESLLHQLRREEFERDHKEGDYFHDSLGQYRVSLDDQSSFSLARQDDTPSMSTMMPPPTSRLSLISEASGVSEHSSILGVLPRLSSVHKKLNRRRLTIMASAKPLEAPLRPSHPLGRTPHPDRLTRLCLLHHVLPYLSPTARDRLAAAHATLASLLRTWRSGVALALPPEAAPPEFARCALIGEGGYKTVFAVATPAGEEAVSVMDLEALRQNGLYVVAQQELQSSLWVSLLCQHHIAPVFTHIIEVYFAVSVHAQMTRVAKLPSSLPVVSASSDFLLIRMELANTGDCENYLRKVEVSKELVLCALFQIVLSLYLAYEGLGIIHYDVKLLNYLVHVTNLPPLHFSLPWGQYCLPTVAGSRCTLELSDFGTAEKDCAGSISVGQFTTLENTPPEYLLAGNGTRGISADLWNVGLCVLHLLCGVPYEEMMKECVCPPALTRLLKSYWVRHTNAGLFEVLKEVLKDDEENVLCTTLYRWFVLWFRVDMPETLFETNLWKRLYGLFSGKGGKTRNEAEIFEQYMKDVIHYSWTVGDHPLLCRARAICQTIPHLEEVLLNLVQFDGSARMRYEVTY</sequence>
<evidence type="ECO:0000259" key="2">
    <source>
        <dbReference type="PROSITE" id="PS50011"/>
    </source>
</evidence>
<gene>
    <name evidence="4" type="ORF">AV274_0285</name>
</gene>
<feature type="compositionally biased region" description="Polar residues" evidence="1">
    <location>
        <begin position="150"/>
        <end position="165"/>
    </location>
</feature>
<dbReference type="PROSITE" id="PS00108">
    <property type="entry name" value="PROTEIN_KINASE_ST"/>
    <property type="match status" value="1"/>
</dbReference>
<dbReference type="InterPro" id="IPR000719">
    <property type="entry name" value="Prot_kinase_dom"/>
</dbReference>
<dbReference type="PANTHER" id="PTHR24361">
    <property type="entry name" value="MITOGEN-ACTIVATED KINASE KINASE KINASE"/>
    <property type="match status" value="1"/>
</dbReference>
<comment type="caution">
    <text evidence="4">The sequence shown here is derived from an EMBL/GenBank/DDBJ whole genome shotgun (WGS) entry which is preliminary data.</text>
</comment>
<dbReference type="GO" id="GO:0005524">
    <property type="term" value="F:ATP binding"/>
    <property type="evidence" value="ECO:0007669"/>
    <property type="project" value="InterPro"/>
</dbReference>
<evidence type="ECO:0000313" key="4">
    <source>
        <dbReference type="EMBL" id="OAO17952.1"/>
    </source>
</evidence>
<dbReference type="GO" id="GO:0005737">
    <property type="term" value="C:cytoplasm"/>
    <property type="evidence" value="ECO:0007669"/>
    <property type="project" value="TreeGrafter"/>
</dbReference>
<dbReference type="InterPro" id="IPR011009">
    <property type="entry name" value="Kinase-like_dom_sf"/>
</dbReference>
<dbReference type="InterPro" id="IPR003034">
    <property type="entry name" value="SAP_dom"/>
</dbReference>
<feature type="region of interest" description="Disordered" evidence="1">
    <location>
        <begin position="137"/>
        <end position="171"/>
    </location>
</feature>
<dbReference type="EMBL" id="LXWW01000012">
    <property type="protein sequence ID" value="OAO17952.1"/>
    <property type="molecule type" value="Genomic_DNA"/>
</dbReference>
<dbReference type="Proteomes" id="UP000078348">
    <property type="component" value="Unassembled WGS sequence"/>
</dbReference>
<dbReference type="GO" id="GO:0004674">
    <property type="term" value="F:protein serine/threonine kinase activity"/>
    <property type="evidence" value="ECO:0007669"/>
    <property type="project" value="TreeGrafter"/>
</dbReference>
<proteinExistence type="predicted"/>
<feature type="region of interest" description="Disordered" evidence="1">
    <location>
        <begin position="216"/>
        <end position="237"/>
    </location>
</feature>
<dbReference type="Pfam" id="PF00069">
    <property type="entry name" value="Pkinase"/>
    <property type="match status" value="1"/>
</dbReference>
<dbReference type="InterPro" id="IPR053235">
    <property type="entry name" value="Ser_Thr_kinase"/>
</dbReference>
<dbReference type="SUPFAM" id="SSF56112">
    <property type="entry name" value="Protein kinase-like (PK-like)"/>
    <property type="match status" value="1"/>
</dbReference>
<feature type="compositionally biased region" description="Low complexity" evidence="1">
    <location>
        <begin position="137"/>
        <end position="149"/>
    </location>
</feature>
<organism evidence="4 5">
    <name type="scientific">Blastocystis sp. subtype 1 (strain ATCC 50177 / NandII)</name>
    <dbReference type="NCBI Taxonomy" id="478820"/>
    <lineage>
        <taxon>Eukaryota</taxon>
        <taxon>Sar</taxon>
        <taxon>Stramenopiles</taxon>
        <taxon>Bigyra</taxon>
        <taxon>Opalozoa</taxon>
        <taxon>Opalinata</taxon>
        <taxon>Blastocystidae</taxon>
        <taxon>Blastocystis</taxon>
    </lineage>
</organism>
<dbReference type="Gene3D" id="1.10.510.10">
    <property type="entry name" value="Transferase(Phosphotransferase) domain 1"/>
    <property type="match status" value="1"/>
</dbReference>
<evidence type="ECO:0000256" key="1">
    <source>
        <dbReference type="SAM" id="MobiDB-lite"/>
    </source>
</evidence>
<dbReference type="Pfam" id="PF02037">
    <property type="entry name" value="SAP"/>
    <property type="match status" value="1"/>
</dbReference>
<accession>A0A196SP41</accession>
<dbReference type="Gene3D" id="1.10.720.30">
    <property type="entry name" value="SAP domain"/>
    <property type="match status" value="1"/>
</dbReference>
<dbReference type="OrthoDB" id="194690at2759"/>
<dbReference type="PROSITE" id="PS50800">
    <property type="entry name" value="SAP"/>
    <property type="match status" value="1"/>
</dbReference>
<evidence type="ECO:0000313" key="5">
    <source>
        <dbReference type="Proteomes" id="UP000078348"/>
    </source>
</evidence>
<name>A0A196SP41_BLAHN</name>
<feature type="domain" description="SAP" evidence="3">
    <location>
        <begin position="170"/>
        <end position="204"/>
    </location>
</feature>
<evidence type="ECO:0008006" key="6">
    <source>
        <dbReference type="Google" id="ProtNLM"/>
    </source>
</evidence>
<dbReference type="SMART" id="SM00513">
    <property type="entry name" value="SAP"/>
    <property type="match status" value="1"/>
</dbReference>
<dbReference type="PROSITE" id="PS50011">
    <property type="entry name" value="PROTEIN_KINASE_DOM"/>
    <property type="match status" value="1"/>
</dbReference>